<comment type="similarity">
    <text evidence="1">Belongs to the protein-tyrosine phosphatase family. Non-receptor class dual specificity subfamily.</text>
</comment>
<evidence type="ECO:0000256" key="7">
    <source>
        <dbReference type="PIRSR" id="PIRSR620405-1"/>
    </source>
</evidence>
<dbReference type="InterPro" id="IPR000340">
    <property type="entry name" value="Dual-sp_phosphatase_cat-dom"/>
</dbReference>
<comment type="catalytic activity">
    <reaction evidence="5">
        <text>O-phospho-L-seryl-[protein] + H2O = L-seryl-[protein] + phosphate</text>
        <dbReference type="Rhea" id="RHEA:20629"/>
        <dbReference type="Rhea" id="RHEA-COMP:9863"/>
        <dbReference type="Rhea" id="RHEA-COMP:11604"/>
        <dbReference type="ChEBI" id="CHEBI:15377"/>
        <dbReference type="ChEBI" id="CHEBI:29999"/>
        <dbReference type="ChEBI" id="CHEBI:43474"/>
        <dbReference type="ChEBI" id="CHEBI:83421"/>
        <dbReference type="EC" id="3.1.3.16"/>
    </reaction>
</comment>
<dbReference type="InterPro" id="IPR020422">
    <property type="entry name" value="TYR_PHOSPHATASE_DUAL_dom"/>
</dbReference>
<dbReference type="GO" id="GO:0033549">
    <property type="term" value="F:MAP kinase phosphatase activity"/>
    <property type="evidence" value="ECO:0007669"/>
    <property type="project" value="TreeGrafter"/>
</dbReference>
<feature type="region of interest" description="Disordered" evidence="8">
    <location>
        <begin position="188"/>
        <end position="208"/>
    </location>
</feature>
<evidence type="ECO:0000259" key="10">
    <source>
        <dbReference type="PROSITE" id="PS50056"/>
    </source>
</evidence>
<evidence type="ECO:0000256" key="1">
    <source>
        <dbReference type="ARBA" id="ARBA00008601"/>
    </source>
</evidence>
<feature type="domain" description="Tyrosine-protein phosphatase" evidence="9">
    <location>
        <begin position="42"/>
        <end position="190"/>
    </location>
</feature>
<sequence length="252" mass="27645">MWYEHDLEYPYLWALRSKAALDWRRGLSTLDQRNIVRRQFALPVELAPWLWLGDAACARDVPRLEALGVTHVLNVAGQGARGPVAHYDAAGIVHQTFEARDSAKYRMLELHLDAAYAFVAAARATGGRILIHCFQGLNRSGVLAAALLMLETRTDLLRAVARLRRQRGDESLSNKAFQAQLVDLAKHEGLLGPPPGHPNSRVSEDPPPRSVFAAAAAAAASGDTSAAAARWRLPFLARIRTFAVATLSRRSI</sequence>
<dbReference type="PANTHER" id="PTHR45682">
    <property type="entry name" value="AGAP008228-PA"/>
    <property type="match status" value="1"/>
</dbReference>
<evidence type="ECO:0000256" key="2">
    <source>
        <dbReference type="ARBA" id="ARBA00013081"/>
    </source>
</evidence>
<evidence type="ECO:0000256" key="6">
    <source>
        <dbReference type="ARBA" id="ARBA00048336"/>
    </source>
</evidence>
<dbReference type="PROSITE" id="PS50056">
    <property type="entry name" value="TYR_PHOSPHATASE_2"/>
    <property type="match status" value="1"/>
</dbReference>
<keyword evidence="4" id="KW-0904">Protein phosphatase</keyword>
<dbReference type="PANTHER" id="PTHR45682:SF1">
    <property type="entry name" value="DUAL SPECIFICITY PROTEIN PHOSPHATASE 3"/>
    <property type="match status" value="1"/>
</dbReference>
<dbReference type="GO" id="GO:0043409">
    <property type="term" value="P:negative regulation of MAPK cascade"/>
    <property type="evidence" value="ECO:0007669"/>
    <property type="project" value="TreeGrafter"/>
</dbReference>
<feature type="domain" description="Tyrosine specific protein phosphatases" evidence="10">
    <location>
        <begin position="109"/>
        <end position="178"/>
    </location>
</feature>
<dbReference type="EMBL" id="JAQMWT010000587">
    <property type="protein sequence ID" value="KAJ8599111.1"/>
    <property type="molecule type" value="Genomic_DNA"/>
</dbReference>
<dbReference type="PROSITE" id="PS50054">
    <property type="entry name" value="TYR_PHOSPHATASE_DUAL"/>
    <property type="match status" value="1"/>
</dbReference>
<dbReference type="InterPro" id="IPR000387">
    <property type="entry name" value="Tyr_Pase_dom"/>
</dbReference>
<dbReference type="GO" id="GO:0004722">
    <property type="term" value="F:protein serine/threonine phosphatase activity"/>
    <property type="evidence" value="ECO:0007669"/>
    <property type="project" value="UniProtKB-EC"/>
</dbReference>
<accession>A0AAD7U6F8</accession>
<dbReference type="SUPFAM" id="SSF52799">
    <property type="entry name" value="(Phosphotyrosine protein) phosphatases II"/>
    <property type="match status" value="1"/>
</dbReference>
<dbReference type="GO" id="GO:0005737">
    <property type="term" value="C:cytoplasm"/>
    <property type="evidence" value="ECO:0007669"/>
    <property type="project" value="TreeGrafter"/>
</dbReference>
<dbReference type="Pfam" id="PF00782">
    <property type="entry name" value="DSPc"/>
    <property type="match status" value="1"/>
</dbReference>
<dbReference type="Gene3D" id="3.90.190.10">
    <property type="entry name" value="Protein tyrosine phosphatase superfamily"/>
    <property type="match status" value="1"/>
</dbReference>
<keyword evidence="3" id="KW-0378">Hydrolase</keyword>
<dbReference type="InterPro" id="IPR029021">
    <property type="entry name" value="Prot-tyrosine_phosphatase-like"/>
</dbReference>
<name>A0AAD7U6F8_9STRA</name>
<dbReference type="PROSITE" id="PS00383">
    <property type="entry name" value="TYR_PHOSPHATASE_1"/>
    <property type="match status" value="1"/>
</dbReference>
<dbReference type="GO" id="GO:0008138">
    <property type="term" value="F:protein tyrosine/serine/threonine phosphatase activity"/>
    <property type="evidence" value="ECO:0007669"/>
    <property type="project" value="InterPro"/>
</dbReference>
<feature type="active site" description="Phosphocysteine intermediate" evidence="7">
    <location>
        <position position="133"/>
    </location>
</feature>
<gene>
    <name evidence="11" type="ORF">CTAYLR_006345</name>
</gene>
<keyword evidence="12" id="KW-1185">Reference proteome</keyword>
<evidence type="ECO:0000256" key="8">
    <source>
        <dbReference type="SAM" id="MobiDB-lite"/>
    </source>
</evidence>
<comment type="catalytic activity">
    <reaction evidence="6">
        <text>O-phospho-L-threonyl-[protein] + H2O = L-threonyl-[protein] + phosphate</text>
        <dbReference type="Rhea" id="RHEA:47004"/>
        <dbReference type="Rhea" id="RHEA-COMP:11060"/>
        <dbReference type="Rhea" id="RHEA-COMP:11605"/>
        <dbReference type="ChEBI" id="CHEBI:15377"/>
        <dbReference type="ChEBI" id="CHEBI:30013"/>
        <dbReference type="ChEBI" id="CHEBI:43474"/>
        <dbReference type="ChEBI" id="CHEBI:61977"/>
        <dbReference type="EC" id="3.1.3.16"/>
    </reaction>
</comment>
<dbReference type="EC" id="3.1.3.16" evidence="2"/>
<comment type="caution">
    <text evidence="11">The sequence shown here is derived from an EMBL/GenBank/DDBJ whole genome shotgun (WGS) entry which is preliminary data.</text>
</comment>
<evidence type="ECO:0000256" key="3">
    <source>
        <dbReference type="ARBA" id="ARBA00022801"/>
    </source>
</evidence>
<dbReference type="AlphaFoldDB" id="A0AAD7U6F8"/>
<dbReference type="Proteomes" id="UP001230188">
    <property type="component" value="Unassembled WGS sequence"/>
</dbReference>
<reference evidence="11" key="1">
    <citation type="submission" date="2023-01" db="EMBL/GenBank/DDBJ databases">
        <title>Metagenome sequencing of chrysophaentin producing Chrysophaeum taylorii.</title>
        <authorList>
            <person name="Davison J."/>
            <person name="Bewley C."/>
        </authorList>
    </citation>
    <scope>NUCLEOTIDE SEQUENCE</scope>
    <source>
        <strain evidence="11">NIES-1699</strain>
    </source>
</reference>
<evidence type="ECO:0000256" key="5">
    <source>
        <dbReference type="ARBA" id="ARBA00047761"/>
    </source>
</evidence>
<dbReference type="SMART" id="SM00195">
    <property type="entry name" value="DSPc"/>
    <property type="match status" value="1"/>
</dbReference>
<evidence type="ECO:0000259" key="9">
    <source>
        <dbReference type="PROSITE" id="PS50054"/>
    </source>
</evidence>
<evidence type="ECO:0000256" key="4">
    <source>
        <dbReference type="ARBA" id="ARBA00022912"/>
    </source>
</evidence>
<evidence type="ECO:0000313" key="12">
    <source>
        <dbReference type="Proteomes" id="UP001230188"/>
    </source>
</evidence>
<proteinExistence type="inferred from homology"/>
<dbReference type="InterPro" id="IPR020405">
    <property type="entry name" value="Atypical_DUSP_subfamA"/>
</dbReference>
<evidence type="ECO:0000313" key="11">
    <source>
        <dbReference type="EMBL" id="KAJ8599111.1"/>
    </source>
</evidence>
<protein>
    <recommendedName>
        <fullName evidence="2">protein-serine/threonine phosphatase</fullName>
        <ecNumber evidence="2">3.1.3.16</ecNumber>
    </recommendedName>
</protein>
<dbReference type="InterPro" id="IPR016130">
    <property type="entry name" value="Tyr_Pase_AS"/>
</dbReference>
<organism evidence="11 12">
    <name type="scientific">Chrysophaeum taylorii</name>
    <dbReference type="NCBI Taxonomy" id="2483200"/>
    <lineage>
        <taxon>Eukaryota</taxon>
        <taxon>Sar</taxon>
        <taxon>Stramenopiles</taxon>
        <taxon>Ochrophyta</taxon>
        <taxon>Pelagophyceae</taxon>
        <taxon>Pelagomonadales</taxon>
        <taxon>Pelagomonadaceae</taxon>
        <taxon>Chrysophaeum</taxon>
    </lineage>
</organism>
<dbReference type="CDD" id="cd14498">
    <property type="entry name" value="DSP"/>
    <property type="match status" value="1"/>
</dbReference>